<accession>A0AAI8V7X8</accession>
<dbReference type="EMBL" id="CAUWAG010000003">
    <property type="protein sequence ID" value="CAJ2499985.1"/>
    <property type="molecule type" value="Genomic_DNA"/>
</dbReference>
<dbReference type="AlphaFoldDB" id="A0AAI8V7X8"/>
<dbReference type="Proteomes" id="UP001295740">
    <property type="component" value="Unassembled WGS sequence"/>
</dbReference>
<organism evidence="1 2">
    <name type="scientific">Anthostomella pinea</name>
    <dbReference type="NCBI Taxonomy" id="933095"/>
    <lineage>
        <taxon>Eukaryota</taxon>
        <taxon>Fungi</taxon>
        <taxon>Dikarya</taxon>
        <taxon>Ascomycota</taxon>
        <taxon>Pezizomycotina</taxon>
        <taxon>Sordariomycetes</taxon>
        <taxon>Xylariomycetidae</taxon>
        <taxon>Xylariales</taxon>
        <taxon>Xylariaceae</taxon>
        <taxon>Anthostomella</taxon>
    </lineage>
</organism>
<gene>
    <name evidence="1" type="ORF">KHLLAP_LOCUS453</name>
</gene>
<reference evidence="1" key="1">
    <citation type="submission" date="2023-10" db="EMBL/GenBank/DDBJ databases">
        <authorList>
            <person name="Hackl T."/>
        </authorList>
    </citation>
    <scope>NUCLEOTIDE SEQUENCE</scope>
</reference>
<name>A0AAI8V7X8_9PEZI</name>
<sequence>MPNAIGQSKSLFIEGVGAEPRIIGLQVLGFSRWPSTGMNVWEATVTMCEITLCSCPDIGNASPAQKLEFQRRCDRACVRTPGWQELERA</sequence>
<evidence type="ECO:0000313" key="1">
    <source>
        <dbReference type="EMBL" id="CAJ2499985.1"/>
    </source>
</evidence>
<proteinExistence type="predicted"/>
<comment type="caution">
    <text evidence="1">The sequence shown here is derived from an EMBL/GenBank/DDBJ whole genome shotgun (WGS) entry which is preliminary data.</text>
</comment>
<keyword evidence="2" id="KW-1185">Reference proteome</keyword>
<evidence type="ECO:0000313" key="2">
    <source>
        <dbReference type="Proteomes" id="UP001295740"/>
    </source>
</evidence>
<protein>
    <submittedName>
        <fullName evidence="1">Uu.00g028380.m01.CDS01</fullName>
    </submittedName>
</protein>